<dbReference type="Gene3D" id="3.40.50.300">
    <property type="entry name" value="P-loop containing nucleotide triphosphate hydrolases"/>
    <property type="match status" value="1"/>
</dbReference>
<sequence>MLTEVRCEKFREKSISFHSGLNVVLGDSVATNSIGKSTLLMVLDFVYGGESFLDHNKDVVAELGDHDYYFSFKFDGVDHYFRRGTFEPDLVYICDKDFKEQDPISIEDYTTFLKSSYSLESVDLTFRSTVSLFSRVWGKENLDVKHPLHGFKSQKASDCVTNTIKLFKKYESIRLLSENVKQKSDEKTTIAKAFKGGLISKTSKIQYKNNLTTITSIDSEIEEIKNHLKKYAVNLAEIVNREVMDLKIEKDRLLSEKLRLDSRLLRVKNDLSKNKSIKSKHLSPLLKYFPDVNTDKLEEVESFHSKITNILRKELNGSEKELSISLDSVVNEISNIDRKIASAISDIDNPNVVVDRVYKLSQEHASASKEIEYFETDTQIKSDLKDAKELLAAEKNRILELIEKILNDKNRRNVTEVYGEERRSPTLHLGQNSYTFELVEDTGTGKAYSNLILLDLAFAETTVLPFLIHDSVLFKNIQNDAVAKLINLYESTGKQVFIAIDEIEKYGDSAAKKLKDKKVIELNDNSVLYIKDWRK</sequence>
<organism evidence="3 4">
    <name type="scientific">Alkalimonas collagenimarina</name>
    <dbReference type="NCBI Taxonomy" id="400390"/>
    <lineage>
        <taxon>Bacteria</taxon>
        <taxon>Pseudomonadati</taxon>
        <taxon>Pseudomonadota</taxon>
        <taxon>Gammaproteobacteria</taxon>
        <taxon>Alkalimonas</taxon>
    </lineage>
</organism>
<evidence type="ECO:0000313" key="4">
    <source>
        <dbReference type="Proteomes" id="UP001231616"/>
    </source>
</evidence>
<dbReference type="InterPro" id="IPR018760">
    <property type="entry name" value="DUF2326"/>
</dbReference>
<evidence type="ECO:0000259" key="2">
    <source>
        <dbReference type="Pfam" id="PF10088"/>
    </source>
</evidence>
<proteinExistence type="predicted"/>
<evidence type="ECO:0000313" key="3">
    <source>
        <dbReference type="EMBL" id="MDP4534705.1"/>
    </source>
</evidence>
<feature type="coiled-coil region" evidence="1">
    <location>
        <begin position="221"/>
        <end position="256"/>
    </location>
</feature>
<comment type="caution">
    <text evidence="3">The sequence shown here is derived from an EMBL/GenBank/DDBJ whole genome shotgun (WGS) entry which is preliminary data.</text>
</comment>
<keyword evidence="1" id="KW-0175">Coiled coil</keyword>
<evidence type="ECO:0000256" key="1">
    <source>
        <dbReference type="SAM" id="Coils"/>
    </source>
</evidence>
<protein>
    <submittedName>
        <fullName evidence="3">DUF2326 domain-containing protein</fullName>
    </submittedName>
</protein>
<dbReference type="RefSeq" id="WP_305891972.1">
    <property type="nucleotide sequence ID" value="NZ_JAUZVZ010000001.1"/>
</dbReference>
<feature type="domain" description="DUF2326" evidence="2">
    <location>
        <begin position="416"/>
        <end position="525"/>
    </location>
</feature>
<dbReference type="InterPro" id="IPR027417">
    <property type="entry name" value="P-loop_NTPase"/>
</dbReference>
<name>A0ABT9GUH9_9GAMM</name>
<keyword evidence="4" id="KW-1185">Reference proteome</keyword>
<accession>A0ABT9GUH9</accession>
<reference evidence="3 4" key="1">
    <citation type="submission" date="2023-08" db="EMBL/GenBank/DDBJ databases">
        <authorList>
            <person name="Joshi A."/>
            <person name="Thite S."/>
        </authorList>
    </citation>
    <scope>NUCLEOTIDE SEQUENCE [LARGE SCALE GENOMIC DNA]</scope>
    <source>
        <strain evidence="3 4">AC40</strain>
    </source>
</reference>
<gene>
    <name evidence="3" type="ORF">Q3O60_00665</name>
</gene>
<dbReference type="EMBL" id="JAUZVZ010000001">
    <property type="protein sequence ID" value="MDP4534705.1"/>
    <property type="molecule type" value="Genomic_DNA"/>
</dbReference>
<dbReference type="Proteomes" id="UP001231616">
    <property type="component" value="Unassembled WGS sequence"/>
</dbReference>
<dbReference type="Pfam" id="PF10088">
    <property type="entry name" value="DUF2326"/>
    <property type="match status" value="1"/>
</dbReference>